<name>A0A4Q7YZF2_9BACT</name>
<evidence type="ECO:0000256" key="1">
    <source>
        <dbReference type="SAM" id="MobiDB-lite"/>
    </source>
</evidence>
<feature type="region of interest" description="Disordered" evidence="1">
    <location>
        <begin position="24"/>
        <end position="47"/>
    </location>
</feature>
<evidence type="ECO:0000313" key="2">
    <source>
        <dbReference type="EMBL" id="RZU42894.1"/>
    </source>
</evidence>
<dbReference type="AlphaFoldDB" id="A0A4Q7YZF2"/>
<reference evidence="2 3" key="1">
    <citation type="submission" date="2019-02" db="EMBL/GenBank/DDBJ databases">
        <title>Genomic Encyclopedia of Archaeal and Bacterial Type Strains, Phase II (KMG-II): from individual species to whole genera.</title>
        <authorList>
            <person name="Goeker M."/>
        </authorList>
    </citation>
    <scope>NUCLEOTIDE SEQUENCE [LARGE SCALE GENOMIC DNA]</scope>
    <source>
        <strain evidence="2 3">DSM 18101</strain>
    </source>
</reference>
<keyword evidence="3" id="KW-1185">Reference proteome</keyword>
<organism evidence="2 3">
    <name type="scientific">Edaphobacter modestus</name>
    <dbReference type="NCBI Taxonomy" id="388466"/>
    <lineage>
        <taxon>Bacteria</taxon>
        <taxon>Pseudomonadati</taxon>
        <taxon>Acidobacteriota</taxon>
        <taxon>Terriglobia</taxon>
        <taxon>Terriglobales</taxon>
        <taxon>Acidobacteriaceae</taxon>
        <taxon>Edaphobacter</taxon>
    </lineage>
</organism>
<dbReference type="EMBL" id="SHKW01000001">
    <property type="protein sequence ID" value="RZU42894.1"/>
    <property type="molecule type" value="Genomic_DNA"/>
</dbReference>
<sequence>MLRTCMLSGQLERLLNLIIDIDDRHSTGDRPSTVYFRGTRAPDLSDD</sequence>
<comment type="caution">
    <text evidence="2">The sequence shown here is derived from an EMBL/GenBank/DDBJ whole genome shotgun (WGS) entry which is preliminary data.</text>
</comment>
<evidence type="ECO:0000313" key="3">
    <source>
        <dbReference type="Proteomes" id="UP000292958"/>
    </source>
</evidence>
<gene>
    <name evidence="2" type="ORF">BDD14_4493</name>
</gene>
<proteinExistence type="predicted"/>
<dbReference type="Proteomes" id="UP000292958">
    <property type="component" value="Unassembled WGS sequence"/>
</dbReference>
<accession>A0A4Q7YZF2</accession>
<protein>
    <submittedName>
        <fullName evidence="2">Uncharacterized protein</fullName>
    </submittedName>
</protein>